<evidence type="ECO:0000256" key="5">
    <source>
        <dbReference type="ARBA" id="ARBA00022527"/>
    </source>
</evidence>
<dbReference type="PANTHER" id="PTHR24346:SF94">
    <property type="entry name" value="NON-SPECIFIC SERINE_THREONINE PROTEIN KINASE"/>
    <property type="match status" value="1"/>
</dbReference>
<keyword evidence="6" id="KW-0808">Transferase</keyword>
<evidence type="ECO:0000256" key="6">
    <source>
        <dbReference type="ARBA" id="ARBA00022679"/>
    </source>
</evidence>
<dbReference type="Proteomes" id="UP000070544">
    <property type="component" value="Unassembled WGS sequence"/>
</dbReference>
<dbReference type="InterPro" id="IPR000719">
    <property type="entry name" value="Prot_kinase_dom"/>
</dbReference>
<evidence type="ECO:0000256" key="10">
    <source>
        <dbReference type="ARBA" id="ARBA00022840"/>
    </source>
</evidence>
<keyword evidence="8 15" id="KW-0547">Nucleotide-binding</keyword>
<dbReference type="Gene3D" id="1.10.510.10">
    <property type="entry name" value="Transferase(Phosphotransferase) domain 1"/>
    <property type="match status" value="1"/>
</dbReference>
<evidence type="ECO:0000256" key="11">
    <source>
        <dbReference type="ARBA" id="ARBA00022842"/>
    </source>
</evidence>
<dbReference type="PROSITE" id="PS50011">
    <property type="entry name" value="PROTEIN_KINASE_DOM"/>
    <property type="match status" value="1"/>
</dbReference>
<keyword evidence="7" id="KW-0479">Metal-binding</keyword>
<evidence type="ECO:0000256" key="2">
    <source>
        <dbReference type="ARBA" id="ARBA00001946"/>
    </source>
</evidence>
<dbReference type="OMA" id="AYHYGSE"/>
<dbReference type="PROSITE" id="PS00107">
    <property type="entry name" value="PROTEIN_KINASE_ATP"/>
    <property type="match status" value="1"/>
</dbReference>
<evidence type="ECO:0000256" key="9">
    <source>
        <dbReference type="ARBA" id="ARBA00022777"/>
    </source>
</evidence>
<keyword evidence="10 15" id="KW-0067">ATP-binding</keyword>
<dbReference type="STRING" id="1344416.A0A139AWF6"/>
<proteinExistence type="inferred from homology"/>
<evidence type="ECO:0000256" key="17">
    <source>
        <dbReference type="SAM" id="MobiDB-lite"/>
    </source>
</evidence>
<feature type="region of interest" description="Disordered" evidence="17">
    <location>
        <begin position="1"/>
        <end position="25"/>
    </location>
</feature>
<evidence type="ECO:0000256" key="1">
    <source>
        <dbReference type="ARBA" id="ARBA00001936"/>
    </source>
</evidence>
<evidence type="ECO:0000256" key="12">
    <source>
        <dbReference type="ARBA" id="ARBA00023211"/>
    </source>
</evidence>
<dbReference type="AlphaFoldDB" id="A0A139AWF6"/>
<protein>
    <recommendedName>
        <fullName evidence="4">non-specific serine/threonine protein kinase</fullName>
        <ecNumber evidence="4">2.7.11.1</ecNumber>
    </recommendedName>
</protein>
<dbReference type="EC" id="2.7.11.1" evidence="4"/>
<evidence type="ECO:0000259" key="18">
    <source>
        <dbReference type="PROSITE" id="PS50011"/>
    </source>
</evidence>
<dbReference type="SMART" id="SM00220">
    <property type="entry name" value="S_TKc"/>
    <property type="match status" value="1"/>
</dbReference>
<keyword evidence="12" id="KW-0464">Manganese</keyword>
<sequence>MQMQQAVQCPSGEEGVDESRGSEDGYRANPDYYEYLLQNQRVASSQFIQKMDSNDIIWRNEETVVKMIGPYILGDKIGKGSFGKVKEGICTETLQRVAVKIINKKRLRKVAYGVENTIREIMLMRDLRHRNVIRLIDVFCKMENDEGWYLVFEYCPCSLQSMLDHITGNKLPIPEAHNYFVQLMEGVEYLHSRSVIHRDIKPGNLLIAADGTLKITDFGITEQFDMFDPDGMWITTFAGTHQFLSPEVTTGAEKSPGVMTDIWACGVTLYNMVSGKYPFEFPEEGNLMGLHEKIASGKFEMPAGIEEDLADLLRGILKVDLGERLDVRGVLQHRWSRAYFEPTSLGSVPIFLFQTDDNKFFDDSTRRVPTAKPGDGTIPRRDMKGFDATTTTLSLYRRPPPIPLEKGTTLMPFLEQLFAKDVESDLMRVGSLVDIVRGQREIVKKNDKRRKKPAR</sequence>
<dbReference type="OrthoDB" id="68483at2759"/>
<comment type="catalytic activity">
    <reaction evidence="13">
        <text>L-threonyl-[protein] + ATP = O-phospho-L-threonyl-[protein] + ADP + H(+)</text>
        <dbReference type="Rhea" id="RHEA:46608"/>
        <dbReference type="Rhea" id="RHEA-COMP:11060"/>
        <dbReference type="Rhea" id="RHEA-COMP:11605"/>
        <dbReference type="ChEBI" id="CHEBI:15378"/>
        <dbReference type="ChEBI" id="CHEBI:30013"/>
        <dbReference type="ChEBI" id="CHEBI:30616"/>
        <dbReference type="ChEBI" id="CHEBI:61977"/>
        <dbReference type="ChEBI" id="CHEBI:456216"/>
        <dbReference type="EC" id="2.7.11.1"/>
    </reaction>
</comment>
<dbReference type="InterPro" id="IPR017441">
    <property type="entry name" value="Protein_kinase_ATP_BS"/>
</dbReference>
<dbReference type="Pfam" id="PF00069">
    <property type="entry name" value="Pkinase"/>
    <property type="match status" value="1"/>
</dbReference>
<dbReference type="EMBL" id="KQ965733">
    <property type="protein sequence ID" value="KXS21072.1"/>
    <property type="molecule type" value="Genomic_DNA"/>
</dbReference>
<dbReference type="InterPro" id="IPR011009">
    <property type="entry name" value="Kinase-like_dom_sf"/>
</dbReference>
<name>A0A139AWF6_GONPJ</name>
<accession>A0A139AWF6</accession>
<feature type="binding site" evidence="15">
    <location>
        <position position="100"/>
    </location>
    <ligand>
        <name>ATP</name>
        <dbReference type="ChEBI" id="CHEBI:30616"/>
    </ligand>
</feature>
<keyword evidence="20" id="KW-1185">Reference proteome</keyword>
<feature type="domain" description="Protein kinase" evidence="18">
    <location>
        <begin position="71"/>
        <end position="336"/>
    </location>
</feature>
<keyword evidence="11" id="KW-0460">Magnesium</keyword>
<keyword evidence="9 19" id="KW-0418">Kinase</keyword>
<organism evidence="19 20">
    <name type="scientific">Gonapodya prolifera (strain JEL478)</name>
    <name type="common">Monoblepharis prolifera</name>
    <dbReference type="NCBI Taxonomy" id="1344416"/>
    <lineage>
        <taxon>Eukaryota</taxon>
        <taxon>Fungi</taxon>
        <taxon>Fungi incertae sedis</taxon>
        <taxon>Chytridiomycota</taxon>
        <taxon>Chytridiomycota incertae sedis</taxon>
        <taxon>Monoblepharidomycetes</taxon>
        <taxon>Monoblepharidales</taxon>
        <taxon>Gonapodyaceae</taxon>
        <taxon>Gonapodya</taxon>
    </lineage>
</organism>
<evidence type="ECO:0000313" key="19">
    <source>
        <dbReference type="EMBL" id="KXS21072.1"/>
    </source>
</evidence>
<keyword evidence="5 16" id="KW-0723">Serine/threonine-protein kinase</keyword>
<comment type="catalytic activity">
    <reaction evidence="14">
        <text>L-seryl-[protein] + ATP = O-phospho-L-seryl-[protein] + ADP + H(+)</text>
        <dbReference type="Rhea" id="RHEA:17989"/>
        <dbReference type="Rhea" id="RHEA-COMP:9863"/>
        <dbReference type="Rhea" id="RHEA-COMP:11604"/>
        <dbReference type="ChEBI" id="CHEBI:15378"/>
        <dbReference type="ChEBI" id="CHEBI:29999"/>
        <dbReference type="ChEBI" id="CHEBI:30616"/>
        <dbReference type="ChEBI" id="CHEBI:83421"/>
        <dbReference type="ChEBI" id="CHEBI:456216"/>
        <dbReference type="EC" id="2.7.11.1"/>
    </reaction>
</comment>
<comment type="cofactor">
    <cofactor evidence="1">
        <name>Mn(2+)</name>
        <dbReference type="ChEBI" id="CHEBI:29035"/>
    </cofactor>
</comment>
<dbReference type="FunFam" id="1.10.510.10:FF:000571">
    <property type="entry name" value="Maternal embryonic leucine zipper kinase"/>
    <property type="match status" value="1"/>
</dbReference>
<dbReference type="GO" id="GO:0035556">
    <property type="term" value="P:intracellular signal transduction"/>
    <property type="evidence" value="ECO:0007669"/>
    <property type="project" value="TreeGrafter"/>
</dbReference>
<evidence type="ECO:0000256" key="4">
    <source>
        <dbReference type="ARBA" id="ARBA00012513"/>
    </source>
</evidence>
<dbReference type="InterPro" id="IPR008271">
    <property type="entry name" value="Ser/Thr_kinase_AS"/>
</dbReference>
<dbReference type="GO" id="GO:0004674">
    <property type="term" value="F:protein serine/threonine kinase activity"/>
    <property type="evidence" value="ECO:0007669"/>
    <property type="project" value="UniProtKB-KW"/>
</dbReference>
<gene>
    <name evidence="19" type="ORF">M427DRAFT_107341</name>
</gene>
<dbReference type="PROSITE" id="PS00108">
    <property type="entry name" value="PROTEIN_KINASE_ST"/>
    <property type="match status" value="1"/>
</dbReference>
<evidence type="ECO:0000256" key="14">
    <source>
        <dbReference type="ARBA" id="ARBA00048679"/>
    </source>
</evidence>
<comment type="similarity">
    <text evidence="3">Belongs to the protein kinase superfamily. CAMK Ser/Thr protein kinase family. LKB1 subfamily.</text>
</comment>
<dbReference type="SUPFAM" id="SSF56112">
    <property type="entry name" value="Protein kinase-like (PK-like)"/>
    <property type="match status" value="1"/>
</dbReference>
<evidence type="ECO:0000256" key="7">
    <source>
        <dbReference type="ARBA" id="ARBA00022723"/>
    </source>
</evidence>
<dbReference type="GO" id="GO:0046872">
    <property type="term" value="F:metal ion binding"/>
    <property type="evidence" value="ECO:0007669"/>
    <property type="project" value="UniProtKB-KW"/>
</dbReference>
<dbReference type="GO" id="GO:0005737">
    <property type="term" value="C:cytoplasm"/>
    <property type="evidence" value="ECO:0007669"/>
    <property type="project" value="TreeGrafter"/>
</dbReference>
<dbReference type="GO" id="GO:0005524">
    <property type="term" value="F:ATP binding"/>
    <property type="evidence" value="ECO:0007669"/>
    <property type="project" value="UniProtKB-UniRule"/>
</dbReference>
<evidence type="ECO:0000256" key="15">
    <source>
        <dbReference type="PROSITE-ProRule" id="PRU10141"/>
    </source>
</evidence>
<evidence type="ECO:0000313" key="20">
    <source>
        <dbReference type="Proteomes" id="UP000070544"/>
    </source>
</evidence>
<reference evidence="19 20" key="1">
    <citation type="journal article" date="2015" name="Genome Biol. Evol.">
        <title>Phylogenomic analyses indicate that early fungi evolved digesting cell walls of algal ancestors of land plants.</title>
        <authorList>
            <person name="Chang Y."/>
            <person name="Wang S."/>
            <person name="Sekimoto S."/>
            <person name="Aerts A.L."/>
            <person name="Choi C."/>
            <person name="Clum A."/>
            <person name="LaButti K.M."/>
            <person name="Lindquist E.A."/>
            <person name="Yee Ngan C."/>
            <person name="Ohm R.A."/>
            <person name="Salamov A.A."/>
            <person name="Grigoriev I.V."/>
            <person name="Spatafora J.W."/>
            <person name="Berbee M.L."/>
        </authorList>
    </citation>
    <scope>NUCLEOTIDE SEQUENCE [LARGE SCALE GENOMIC DNA]</scope>
    <source>
        <strain evidence="19 20">JEL478</strain>
    </source>
</reference>
<evidence type="ECO:0000256" key="16">
    <source>
        <dbReference type="RuleBase" id="RU000304"/>
    </source>
</evidence>
<dbReference type="PANTHER" id="PTHR24346">
    <property type="entry name" value="MAP/MICROTUBULE AFFINITY-REGULATING KINASE"/>
    <property type="match status" value="1"/>
</dbReference>
<evidence type="ECO:0000256" key="3">
    <source>
        <dbReference type="ARBA" id="ARBA00009985"/>
    </source>
</evidence>
<comment type="cofactor">
    <cofactor evidence="2">
        <name>Mg(2+)</name>
        <dbReference type="ChEBI" id="CHEBI:18420"/>
    </cofactor>
</comment>
<evidence type="ECO:0000256" key="13">
    <source>
        <dbReference type="ARBA" id="ARBA00047899"/>
    </source>
</evidence>
<evidence type="ECO:0000256" key="8">
    <source>
        <dbReference type="ARBA" id="ARBA00022741"/>
    </source>
</evidence>